<feature type="region of interest" description="Disordered" evidence="1">
    <location>
        <begin position="1"/>
        <end position="174"/>
    </location>
</feature>
<feature type="compositionally biased region" description="Low complexity" evidence="1">
    <location>
        <begin position="141"/>
        <end position="152"/>
    </location>
</feature>
<feature type="compositionally biased region" description="Polar residues" evidence="1">
    <location>
        <begin position="1"/>
        <end position="15"/>
    </location>
</feature>
<keyword evidence="3" id="KW-1185">Reference proteome</keyword>
<feature type="compositionally biased region" description="Basic and acidic residues" evidence="1">
    <location>
        <begin position="234"/>
        <end position="244"/>
    </location>
</feature>
<name>A0A0G4G5R9_VITBC</name>
<dbReference type="Proteomes" id="UP000041254">
    <property type="component" value="Unassembled WGS sequence"/>
</dbReference>
<evidence type="ECO:0000313" key="2">
    <source>
        <dbReference type="EMBL" id="CEM23420.1"/>
    </source>
</evidence>
<dbReference type="AlphaFoldDB" id="A0A0G4G5R9"/>
<feature type="compositionally biased region" description="Polar residues" evidence="1">
    <location>
        <begin position="207"/>
        <end position="217"/>
    </location>
</feature>
<accession>A0A0G4G5R9</accession>
<evidence type="ECO:0000256" key="1">
    <source>
        <dbReference type="SAM" id="MobiDB-lite"/>
    </source>
</evidence>
<feature type="compositionally biased region" description="Pro residues" evidence="1">
    <location>
        <begin position="128"/>
        <end position="138"/>
    </location>
</feature>
<sequence>MLPGTQQTGGHLSHTSAHKSLPGSPPVAAAAWSASSPSSRAFFDNDRSAGPSAAAATDGGDYGEWPAYSHGGDDGDGGDDEPLPFVGPMFSGHGVQREKYEEEMRHKLAGLSMQQRRHPSSFSSSSSSPPPPPPPPQLPKAGAGSRSVAGVADELSSPDRHRPLFAPFATNFSDPQRNQQALGMVQPSPFAPHQAIPSHHSNHHHQLQGNMRGQTPSHAAPSAKYVYHDHPANEQHRHANRSDQRPGASQPFGGVGGMAMHGHQGQQVAGGRRLADRFRRPQSDPLRDLCWEGASRLSCVFSLQYSFARPSIICLTFPPSPNAPRTARAVVGMGRPWGGRTIAAAAQGSIVLVWLRCPGPVQKVDMWRVQQTGCRRPEQRVNGFRSRGSKRHDL</sequence>
<organism evidence="2 3">
    <name type="scientific">Vitrella brassicaformis (strain CCMP3155)</name>
    <dbReference type="NCBI Taxonomy" id="1169540"/>
    <lineage>
        <taxon>Eukaryota</taxon>
        <taxon>Sar</taxon>
        <taxon>Alveolata</taxon>
        <taxon>Colpodellida</taxon>
        <taxon>Vitrellaceae</taxon>
        <taxon>Vitrella</taxon>
    </lineage>
</organism>
<feature type="region of interest" description="Disordered" evidence="1">
    <location>
        <begin position="234"/>
        <end position="273"/>
    </location>
</feature>
<reference evidence="2 3" key="1">
    <citation type="submission" date="2014-11" db="EMBL/GenBank/DDBJ databases">
        <authorList>
            <person name="Zhu J."/>
            <person name="Qi W."/>
            <person name="Song R."/>
        </authorList>
    </citation>
    <scope>NUCLEOTIDE SEQUENCE [LARGE SCALE GENOMIC DNA]</scope>
</reference>
<feature type="compositionally biased region" description="Basic and acidic residues" evidence="1">
    <location>
        <begin position="95"/>
        <end position="106"/>
    </location>
</feature>
<dbReference type="VEuPathDB" id="CryptoDB:Vbra_21969"/>
<protein>
    <submittedName>
        <fullName evidence="2">Uncharacterized protein</fullName>
    </submittedName>
</protein>
<proteinExistence type="predicted"/>
<feature type="compositionally biased region" description="Low complexity" evidence="1">
    <location>
        <begin position="26"/>
        <end position="41"/>
    </location>
</feature>
<gene>
    <name evidence="2" type="ORF">Vbra_21969</name>
</gene>
<dbReference type="EMBL" id="CDMY01000567">
    <property type="protein sequence ID" value="CEM23420.1"/>
    <property type="molecule type" value="Genomic_DNA"/>
</dbReference>
<dbReference type="InParanoid" id="A0A0G4G5R9"/>
<feature type="region of interest" description="Disordered" evidence="1">
    <location>
        <begin position="187"/>
        <end position="221"/>
    </location>
</feature>
<evidence type="ECO:0000313" key="3">
    <source>
        <dbReference type="Proteomes" id="UP000041254"/>
    </source>
</evidence>